<dbReference type="PANTHER" id="PTHR15588">
    <property type="entry name" value="LSM1"/>
    <property type="match status" value="1"/>
</dbReference>
<dbReference type="InterPro" id="IPR002219">
    <property type="entry name" value="PKC_DAG/PE"/>
</dbReference>
<dbReference type="InterPro" id="IPR034103">
    <property type="entry name" value="Lsm8"/>
</dbReference>
<accession>A0A8S3Y4P9</accession>
<dbReference type="InterPro" id="IPR019787">
    <property type="entry name" value="Znf_PHD-finger"/>
</dbReference>
<evidence type="ECO:0000256" key="6">
    <source>
        <dbReference type="ARBA" id="ARBA00022771"/>
    </source>
</evidence>
<evidence type="ECO:0000256" key="4">
    <source>
        <dbReference type="ARBA" id="ARBA00022723"/>
    </source>
</evidence>
<evidence type="ECO:0000259" key="20">
    <source>
        <dbReference type="PROSITE" id="PS52002"/>
    </source>
</evidence>
<comment type="similarity">
    <text evidence="2">Belongs to the snRNP Sm proteins family.</text>
</comment>
<keyword evidence="9" id="KW-0007">Acetylation</keyword>
<dbReference type="GO" id="GO:0005688">
    <property type="term" value="C:U6 snRNP"/>
    <property type="evidence" value="ECO:0007669"/>
    <property type="project" value="InterPro"/>
</dbReference>
<dbReference type="GO" id="GO:0000398">
    <property type="term" value="P:mRNA splicing, via spliceosome"/>
    <property type="evidence" value="ECO:0007669"/>
    <property type="project" value="InterPro"/>
</dbReference>
<dbReference type="PROSITE" id="PS52002">
    <property type="entry name" value="SM"/>
    <property type="match status" value="1"/>
</dbReference>
<name>A0A8S3Y4P9_PARAO</name>
<keyword evidence="5" id="KW-0747">Spliceosome</keyword>
<dbReference type="AlphaFoldDB" id="A0A8S3Y4P9"/>
<evidence type="ECO:0000256" key="5">
    <source>
        <dbReference type="ARBA" id="ARBA00022728"/>
    </source>
</evidence>
<keyword evidence="8" id="KW-0694">RNA-binding</keyword>
<reference evidence="21" key="1">
    <citation type="submission" date="2021-04" db="EMBL/GenBank/DDBJ databases">
        <authorList>
            <person name="Tunstrom K."/>
        </authorList>
    </citation>
    <scope>NUCLEOTIDE SEQUENCE</scope>
</reference>
<comment type="function">
    <text evidence="13">Plays a role in pre-mRNA splicing as component of the U4/U6-U5 tri-snRNP complex that is involved in spliceosome assembly, and as component of the precatalytic spliceosome (spliceosome B complex). The heptameric LSM2-8 complex binds specifically to the 3'-terminal U-tract of U6 snRNA.</text>
</comment>
<dbReference type="Pfam" id="PF01423">
    <property type="entry name" value="LSM"/>
    <property type="match status" value="1"/>
</dbReference>
<protein>
    <recommendedName>
        <fullName evidence="15">U6 snRNA-associated Sm-like protein LSm8</fullName>
    </recommendedName>
</protein>
<keyword evidence="22" id="KW-1185">Reference proteome</keyword>
<dbReference type="SMART" id="SM00651">
    <property type="entry name" value="Sm"/>
    <property type="match status" value="1"/>
</dbReference>
<evidence type="ECO:0000256" key="9">
    <source>
        <dbReference type="ARBA" id="ARBA00022990"/>
    </source>
</evidence>
<keyword evidence="11" id="KW-0539">Nucleus</keyword>
<evidence type="ECO:0000259" key="19">
    <source>
        <dbReference type="PROSITE" id="PS50081"/>
    </source>
</evidence>
<dbReference type="GO" id="GO:0071011">
    <property type="term" value="C:precatalytic spliceosome"/>
    <property type="evidence" value="ECO:0007669"/>
    <property type="project" value="TreeGrafter"/>
</dbReference>
<dbReference type="PROSITE" id="PS01359">
    <property type="entry name" value="ZF_PHD_1"/>
    <property type="match status" value="1"/>
</dbReference>
<dbReference type="Proteomes" id="UP000691718">
    <property type="component" value="Unassembled WGS sequence"/>
</dbReference>
<evidence type="ECO:0000256" key="10">
    <source>
        <dbReference type="ARBA" id="ARBA00023187"/>
    </source>
</evidence>
<evidence type="ECO:0000256" key="17">
    <source>
        <dbReference type="SAM" id="Coils"/>
    </source>
</evidence>
<dbReference type="Pfam" id="PF00628">
    <property type="entry name" value="PHD"/>
    <property type="match status" value="1"/>
</dbReference>
<dbReference type="PANTHER" id="PTHR15588:SF9">
    <property type="entry name" value="U6 SNRNA-ASSOCIATED SM-LIKE PROTEIN LSM8"/>
    <property type="match status" value="1"/>
</dbReference>
<sequence>MAKCGACGRYLSVTDGVTCDKCDATYHRGCLNLSEKVKISTSWMCPTCKSKVPRAGDNSNTPVKCQDVGNNSPVYKDIDIGLEIRLFPNELSEMRNELKEIRDNFAMLRDTMLVCNKNLEEIDTRVTKLQNRMEEREHKCKSMELENTIAELRIQLSERDQDLLANNLETSGLPEQKGELAINTVILCARKLGLDIDHREIIHAERVGILRKSIDDINSSQEEVRLGPRRIMVRMSRRALRDEFLRSARVRRTVTTESLGLPGEPRRFYVNEWLTPLNRKLFGLENYINQTVSVITSDGRNFIGTLKGFDQTINIILDESHERVFSSSTGVAQVVLGLHIIRGDNVAIVGQIDESIDSRLDLGNIKAEPLGAIVH</sequence>
<comment type="subcellular location">
    <subcellularLocation>
        <location evidence="1">Nucleus</location>
    </subcellularLocation>
</comment>
<dbReference type="PROSITE" id="PS50081">
    <property type="entry name" value="ZF_DAG_PE_2"/>
    <property type="match status" value="1"/>
</dbReference>
<evidence type="ECO:0000256" key="8">
    <source>
        <dbReference type="ARBA" id="ARBA00022884"/>
    </source>
</evidence>
<comment type="subunit">
    <text evidence="14">Component of the precatalytic spliceosome (spliceosome B complex). Component of the U4/U6-U5 tri-snRNP complex, a building block of the precatalytic spliceosome (spliceosome B complex). The U4/U6-U5 tri-snRNP complex is composed of the U4, U6 and U5 snRNAs and at least PRPF3, PRPF4, PRPF6, PRPF8, PRPF31, SNRNP200, TXNL4A, SNRNP40, SNRPB, SNRPD1, SNRPD2, SNRPD3, SNRPE, SNRPF, SNRPG, DDX23, CD2BP2, PPIH, SNU13, EFTUD2, SART1 and USP39, plus LSM2, LSM3, LSM4, LSM5, LSM6, LSM7 and LSM8. LSM2, LSM3, LSM4, LSM5, LSM6, LSM7 and LSM8 form a heptameric, ring-shaped subcomplex (the LSM2-8 complex) that is part of the U4/U6-U5 tri-snRNP complex and the precatalytic spliceosome.</text>
</comment>
<dbReference type="FunFam" id="2.30.30.100:FF:000022">
    <property type="entry name" value="U6 snRNA-associated Sm-like protein LSm8"/>
    <property type="match status" value="1"/>
</dbReference>
<keyword evidence="6 16" id="KW-0863">Zinc-finger</keyword>
<dbReference type="InterPro" id="IPR001965">
    <property type="entry name" value="Znf_PHD"/>
</dbReference>
<feature type="domain" description="PHD-type" evidence="18">
    <location>
        <begin position="1"/>
        <end position="51"/>
    </location>
</feature>
<keyword evidence="10" id="KW-0508">mRNA splicing</keyword>
<gene>
    <name evidence="21" type="ORF">PAPOLLO_LOCUS23571</name>
</gene>
<feature type="coiled-coil region" evidence="17">
    <location>
        <begin position="91"/>
        <end position="155"/>
    </location>
</feature>
<dbReference type="CDD" id="cd15489">
    <property type="entry name" value="PHD_SF"/>
    <property type="match status" value="1"/>
</dbReference>
<dbReference type="InterPro" id="IPR044642">
    <property type="entry name" value="PTHR15588"/>
</dbReference>
<feature type="domain" description="Sm" evidence="20">
    <location>
        <begin position="279"/>
        <end position="355"/>
    </location>
</feature>
<keyword evidence="17" id="KW-0175">Coiled coil</keyword>
<evidence type="ECO:0000256" key="14">
    <source>
        <dbReference type="ARBA" id="ARBA00063389"/>
    </source>
</evidence>
<evidence type="ECO:0000256" key="2">
    <source>
        <dbReference type="ARBA" id="ARBA00006850"/>
    </source>
</evidence>
<evidence type="ECO:0000256" key="7">
    <source>
        <dbReference type="ARBA" id="ARBA00022833"/>
    </source>
</evidence>
<evidence type="ECO:0000256" key="13">
    <source>
        <dbReference type="ARBA" id="ARBA00056431"/>
    </source>
</evidence>
<evidence type="ECO:0000256" key="11">
    <source>
        <dbReference type="ARBA" id="ARBA00023242"/>
    </source>
</evidence>
<dbReference type="GO" id="GO:0046540">
    <property type="term" value="C:U4/U6 x U5 tri-snRNP complex"/>
    <property type="evidence" value="ECO:0007669"/>
    <property type="project" value="InterPro"/>
</dbReference>
<evidence type="ECO:0000256" key="15">
    <source>
        <dbReference type="ARBA" id="ARBA00067760"/>
    </source>
</evidence>
<dbReference type="GO" id="GO:0003729">
    <property type="term" value="F:mRNA binding"/>
    <property type="evidence" value="ECO:0007669"/>
    <property type="project" value="TreeGrafter"/>
</dbReference>
<comment type="caution">
    <text evidence="21">The sequence shown here is derived from an EMBL/GenBank/DDBJ whole genome shotgun (WGS) entry which is preliminary data.</text>
</comment>
<dbReference type="PROSITE" id="PS50016">
    <property type="entry name" value="ZF_PHD_2"/>
    <property type="match status" value="1"/>
</dbReference>
<dbReference type="SMART" id="SM00249">
    <property type="entry name" value="PHD"/>
    <property type="match status" value="1"/>
</dbReference>
<dbReference type="InterPro" id="IPR019786">
    <property type="entry name" value="Zinc_finger_PHD-type_CS"/>
</dbReference>
<dbReference type="InterPro" id="IPR001163">
    <property type="entry name" value="Sm_dom_euk/arc"/>
</dbReference>
<evidence type="ECO:0000259" key="18">
    <source>
        <dbReference type="PROSITE" id="PS50016"/>
    </source>
</evidence>
<keyword evidence="12" id="KW-0687">Ribonucleoprotein</keyword>
<organism evidence="21 22">
    <name type="scientific">Parnassius apollo</name>
    <name type="common">Apollo butterfly</name>
    <name type="synonym">Papilio apollo</name>
    <dbReference type="NCBI Taxonomy" id="110799"/>
    <lineage>
        <taxon>Eukaryota</taxon>
        <taxon>Metazoa</taxon>
        <taxon>Ecdysozoa</taxon>
        <taxon>Arthropoda</taxon>
        <taxon>Hexapoda</taxon>
        <taxon>Insecta</taxon>
        <taxon>Pterygota</taxon>
        <taxon>Neoptera</taxon>
        <taxon>Endopterygota</taxon>
        <taxon>Lepidoptera</taxon>
        <taxon>Glossata</taxon>
        <taxon>Ditrysia</taxon>
        <taxon>Papilionoidea</taxon>
        <taxon>Papilionidae</taxon>
        <taxon>Parnassiinae</taxon>
        <taxon>Parnassini</taxon>
        <taxon>Parnassius</taxon>
        <taxon>Parnassius</taxon>
    </lineage>
</organism>
<evidence type="ECO:0000256" key="16">
    <source>
        <dbReference type="PROSITE-ProRule" id="PRU00146"/>
    </source>
</evidence>
<feature type="domain" description="Phorbol-ester/DAG-type" evidence="19">
    <location>
        <begin position="1"/>
        <end position="45"/>
    </location>
</feature>
<dbReference type="CDD" id="cd01727">
    <property type="entry name" value="LSm8"/>
    <property type="match status" value="1"/>
</dbReference>
<keyword evidence="3" id="KW-0507">mRNA processing</keyword>
<evidence type="ECO:0000313" key="21">
    <source>
        <dbReference type="EMBL" id="CAG5046388.1"/>
    </source>
</evidence>
<proteinExistence type="inferred from homology"/>
<keyword evidence="4" id="KW-0479">Metal-binding</keyword>
<evidence type="ECO:0000313" key="22">
    <source>
        <dbReference type="Proteomes" id="UP000691718"/>
    </source>
</evidence>
<evidence type="ECO:0000256" key="1">
    <source>
        <dbReference type="ARBA" id="ARBA00004123"/>
    </source>
</evidence>
<evidence type="ECO:0000256" key="12">
    <source>
        <dbReference type="ARBA" id="ARBA00023274"/>
    </source>
</evidence>
<dbReference type="EMBL" id="CAJQZP010001441">
    <property type="protein sequence ID" value="CAG5046388.1"/>
    <property type="molecule type" value="Genomic_DNA"/>
</dbReference>
<dbReference type="OrthoDB" id="10263346at2759"/>
<keyword evidence="7" id="KW-0862">Zinc</keyword>
<dbReference type="InterPro" id="IPR047575">
    <property type="entry name" value="Sm"/>
</dbReference>
<evidence type="ECO:0000256" key="3">
    <source>
        <dbReference type="ARBA" id="ARBA00022664"/>
    </source>
</evidence>
<dbReference type="GO" id="GO:0008270">
    <property type="term" value="F:zinc ion binding"/>
    <property type="evidence" value="ECO:0007669"/>
    <property type="project" value="UniProtKB-KW"/>
</dbReference>